<proteinExistence type="predicted"/>
<reference evidence="2 3" key="1">
    <citation type="submission" date="2019-11" db="EMBL/GenBank/DDBJ databases">
        <title>Genome sequence of Moorella glycerini DSM11254.</title>
        <authorList>
            <person name="Poehlein A."/>
            <person name="Boeer T."/>
            <person name="Daniel R."/>
        </authorList>
    </citation>
    <scope>NUCLEOTIDE SEQUENCE [LARGE SCALE GENOMIC DNA]</scope>
    <source>
        <strain evidence="2 3">DSM 11254</strain>
    </source>
</reference>
<sequence>MQAVILAGGFGTRLRPVVPDLPKALAKIGSRPFLKYQLAWLASYGTREVILCLGYRSQAVLSYLSEVNTEGIQVISSIEQEPLGTAGALKHAEHLLAERFLVVNGDTFVDVNLTALVEYHYRKVSFLTMVLANVEDATAYGQVKINNEGRVVSFQEKVPGRGQVNAGVYFMEKSVLRYIPPDQPYSMERELLPKLLTRGELVYGFVHEGYFIDIGTPLNYRRAQEELPGRFM</sequence>
<gene>
    <name evidence="2" type="primary">hddC</name>
    <name evidence="2" type="ORF">MGLY_20660</name>
</gene>
<dbReference type="SUPFAM" id="SSF53448">
    <property type="entry name" value="Nucleotide-diphospho-sugar transferases"/>
    <property type="match status" value="1"/>
</dbReference>
<dbReference type="EC" id="2.7.7.71" evidence="2"/>
<dbReference type="Pfam" id="PF00483">
    <property type="entry name" value="NTP_transferase"/>
    <property type="match status" value="1"/>
</dbReference>
<evidence type="ECO:0000259" key="1">
    <source>
        <dbReference type="Pfam" id="PF00483"/>
    </source>
</evidence>
<dbReference type="AlphaFoldDB" id="A0A6I5ZT10"/>
<dbReference type="InterPro" id="IPR029044">
    <property type="entry name" value="Nucleotide-diphossugar_trans"/>
</dbReference>
<accession>A0A6I5ZT10</accession>
<dbReference type="CDD" id="cd06915">
    <property type="entry name" value="NTP_transferase_WcbM_like"/>
    <property type="match status" value="1"/>
</dbReference>
<dbReference type="PANTHER" id="PTHR22572">
    <property type="entry name" value="SUGAR-1-PHOSPHATE GUANYL TRANSFERASE"/>
    <property type="match status" value="1"/>
</dbReference>
<evidence type="ECO:0000313" key="2">
    <source>
        <dbReference type="EMBL" id="QGP92677.1"/>
    </source>
</evidence>
<dbReference type="InterPro" id="IPR050486">
    <property type="entry name" value="Mannose-1P_guanyltransferase"/>
</dbReference>
<dbReference type="GO" id="GO:0016779">
    <property type="term" value="F:nucleotidyltransferase activity"/>
    <property type="evidence" value="ECO:0007669"/>
    <property type="project" value="UniProtKB-KW"/>
</dbReference>
<dbReference type="InterPro" id="IPR005835">
    <property type="entry name" value="NTP_transferase_dom"/>
</dbReference>
<name>A0A6I5ZT10_9FIRM</name>
<organism evidence="2 3">
    <name type="scientific">Neomoorella glycerini</name>
    <dbReference type="NCBI Taxonomy" id="55779"/>
    <lineage>
        <taxon>Bacteria</taxon>
        <taxon>Bacillati</taxon>
        <taxon>Bacillota</taxon>
        <taxon>Clostridia</taxon>
        <taxon>Neomoorellales</taxon>
        <taxon>Neomoorellaceae</taxon>
        <taxon>Neomoorella</taxon>
    </lineage>
</organism>
<dbReference type="Proteomes" id="UP000425916">
    <property type="component" value="Chromosome"/>
</dbReference>
<evidence type="ECO:0000313" key="3">
    <source>
        <dbReference type="Proteomes" id="UP000425916"/>
    </source>
</evidence>
<dbReference type="RefSeq" id="WP_156273568.1">
    <property type="nucleotide sequence ID" value="NZ_CP046244.1"/>
</dbReference>
<protein>
    <submittedName>
        <fullName evidence="2">D-glycero-alpha-D-manno-heptose 1-phosphate guanylyltransferase</fullName>
        <ecNumber evidence="2">2.7.7.71</ecNumber>
    </submittedName>
</protein>
<keyword evidence="2" id="KW-0548">Nucleotidyltransferase</keyword>
<keyword evidence="3" id="KW-1185">Reference proteome</keyword>
<dbReference type="Gene3D" id="3.90.550.10">
    <property type="entry name" value="Spore Coat Polysaccharide Biosynthesis Protein SpsA, Chain A"/>
    <property type="match status" value="1"/>
</dbReference>
<dbReference type="OrthoDB" id="9801899at2"/>
<feature type="domain" description="Nucleotidyl transferase" evidence="1">
    <location>
        <begin position="3"/>
        <end position="226"/>
    </location>
</feature>
<dbReference type="EMBL" id="CP046244">
    <property type="protein sequence ID" value="QGP92677.1"/>
    <property type="molecule type" value="Genomic_DNA"/>
</dbReference>
<keyword evidence="2" id="KW-0808">Transferase</keyword>